<protein>
    <submittedName>
        <fullName evidence="1">Uncharacterized protein</fullName>
    </submittedName>
</protein>
<reference evidence="1" key="1">
    <citation type="journal article" date="2023" name="Nat. Commun.">
        <title>Diploid and tetraploid genomes of Acorus and the evolution of monocots.</title>
        <authorList>
            <person name="Ma L."/>
            <person name="Liu K.W."/>
            <person name="Li Z."/>
            <person name="Hsiao Y.Y."/>
            <person name="Qi Y."/>
            <person name="Fu T."/>
            <person name="Tang G.D."/>
            <person name="Zhang D."/>
            <person name="Sun W.H."/>
            <person name="Liu D.K."/>
            <person name="Li Y."/>
            <person name="Chen G.Z."/>
            <person name="Liu X.D."/>
            <person name="Liao X.Y."/>
            <person name="Jiang Y.T."/>
            <person name="Yu X."/>
            <person name="Hao Y."/>
            <person name="Huang J."/>
            <person name="Zhao X.W."/>
            <person name="Ke S."/>
            <person name="Chen Y.Y."/>
            <person name="Wu W.L."/>
            <person name="Hsu J.L."/>
            <person name="Lin Y.F."/>
            <person name="Huang M.D."/>
            <person name="Li C.Y."/>
            <person name="Huang L."/>
            <person name="Wang Z.W."/>
            <person name="Zhao X."/>
            <person name="Zhong W.Y."/>
            <person name="Peng D.H."/>
            <person name="Ahmad S."/>
            <person name="Lan S."/>
            <person name="Zhang J.S."/>
            <person name="Tsai W.C."/>
            <person name="Van de Peer Y."/>
            <person name="Liu Z.J."/>
        </authorList>
    </citation>
    <scope>NUCLEOTIDE SEQUENCE</scope>
    <source>
        <strain evidence="1">CP</strain>
    </source>
</reference>
<organism evidence="1 2">
    <name type="scientific">Acorus calamus</name>
    <name type="common">Sweet flag</name>
    <dbReference type="NCBI Taxonomy" id="4465"/>
    <lineage>
        <taxon>Eukaryota</taxon>
        <taxon>Viridiplantae</taxon>
        <taxon>Streptophyta</taxon>
        <taxon>Embryophyta</taxon>
        <taxon>Tracheophyta</taxon>
        <taxon>Spermatophyta</taxon>
        <taxon>Magnoliopsida</taxon>
        <taxon>Liliopsida</taxon>
        <taxon>Acoraceae</taxon>
        <taxon>Acorus</taxon>
    </lineage>
</organism>
<dbReference type="Proteomes" id="UP001180020">
    <property type="component" value="Unassembled WGS sequence"/>
</dbReference>
<dbReference type="EMBL" id="JAUJYO010000009">
    <property type="protein sequence ID" value="KAK1308769.1"/>
    <property type="molecule type" value="Genomic_DNA"/>
</dbReference>
<reference evidence="1" key="2">
    <citation type="submission" date="2023-06" db="EMBL/GenBank/DDBJ databases">
        <authorList>
            <person name="Ma L."/>
            <person name="Liu K.-W."/>
            <person name="Li Z."/>
            <person name="Hsiao Y.-Y."/>
            <person name="Qi Y."/>
            <person name="Fu T."/>
            <person name="Tang G."/>
            <person name="Zhang D."/>
            <person name="Sun W.-H."/>
            <person name="Liu D.-K."/>
            <person name="Li Y."/>
            <person name="Chen G.-Z."/>
            <person name="Liu X.-D."/>
            <person name="Liao X.-Y."/>
            <person name="Jiang Y.-T."/>
            <person name="Yu X."/>
            <person name="Hao Y."/>
            <person name="Huang J."/>
            <person name="Zhao X.-W."/>
            <person name="Ke S."/>
            <person name="Chen Y.-Y."/>
            <person name="Wu W.-L."/>
            <person name="Hsu J.-L."/>
            <person name="Lin Y.-F."/>
            <person name="Huang M.-D."/>
            <person name="Li C.-Y."/>
            <person name="Huang L."/>
            <person name="Wang Z.-W."/>
            <person name="Zhao X."/>
            <person name="Zhong W.-Y."/>
            <person name="Peng D.-H."/>
            <person name="Ahmad S."/>
            <person name="Lan S."/>
            <person name="Zhang J.-S."/>
            <person name="Tsai W.-C."/>
            <person name="Van De Peer Y."/>
            <person name="Liu Z.-J."/>
        </authorList>
    </citation>
    <scope>NUCLEOTIDE SEQUENCE</scope>
    <source>
        <strain evidence="1">CP</strain>
        <tissue evidence="1">Leaves</tissue>
    </source>
</reference>
<keyword evidence="2" id="KW-1185">Reference proteome</keyword>
<name>A0AAV9E794_ACOCL</name>
<dbReference type="AlphaFoldDB" id="A0AAV9E794"/>
<gene>
    <name evidence="1" type="ORF">QJS10_CPA09g00503</name>
</gene>
<sequence>MNFKVNLPLPEVNVESKTWASLLSSSCTKGPLTSMDFFPPESNCSGCLGFYPCGICMGQKPSLHPFFTFYQEPLETKGLKLANIVRFLGIYEEDLCCKKSRISHTTSNGASVLPSPTEAAKSPVEVPIVKLEVGSN</sequence>
<evidence type="ECO:0000313" key="2">
    <source>
        <dbReference type="Proteomes" id="UP001180020"/>
    </source>
</evidence>
<evidence type="ECO:0000313" key="1">
    <source>
        <dbReference type="EMBL" id="KAK1308769.1"/>
    </source>
</evidence>
<accession>A0AAV9E794</accession>
<proteinExistence type="predicted"/>
<comment type="caution">
    <text evidence="1">The sequence shown here is derived from an EMBL/GenBank/DDBJ whole genome shotgun (WGS) entry which is preliminary data.</text>
</comment>